<dbReference type="OrthoDB" id="3199559at2"/>
<dbReference type="GeneID" id="78478621"/>
<dbReference type="AlphaFoldDB" id="A0A140DWX7"/>
<protein>
    <recommendedName>
        <fullName evidence="3">DUF3800 domain-containing protein</fullName>
    </recommendedName>
</protein>
<dbReference type="Pfam" id="PF12686">
    <property type="entry name" value="DUF3800"/>
    <property type="match status" value="1"/>
</dbReference>
<dbReference type="STRING" id="1702221.AALO17_20200"/>
<evidence type="ECO:0000313" key="2">
    <source>
        <dbReference type="Proteomes" id="UP000069771"/>
    </source>
</evidence>
<dbReference type="PATRIC" id="fig|1702221.3.peg.1965"/>
<reference evidence="1 2" key="1">
    <citation type="journal article" date="2016" name="Gut Pathog.">
        <title>Whole genome sequencing of "Faecalibaculum rodentium" ALO17, isolated from C57BL/6J laboratory mouse feces.</title>
        <authorList>
            <person name="Lim S."/>
            <person name="Chang D.H."/>
            <person name="Ahn S."/>
            <person name="Kim B.C."/>
        </authorList>
    </citation>
    <scope>NUCLEOTIDE SEQUENCE [LARGE SCALE GENOMIC DNA]</scope>
    <source>
        <strain evidence="1 2">Alo17</strain>
    </source>
</reference>
<dbReference type="InterPro" id="IPR024524">
    <property type="entry name" value="DUF3800"/>
</dbReference>
<dbReference type="RefSeq" id="WP_067558462.1">
    <property type="nucleotide sequence ID" value="NZ_CP011391.1"/>
</dbReference>
<sequence length="230" mass="27034">MNLFVYADESGVFDKQHHSWYAFGGVLFLSKSERDSQNRKYISLERKIRRRENIDVNQELKGSNMSRQSKRTIFSSLNHCIKFGCIIQLNRCHDELFTHKKTKQRYLDYAFKIGLKRLLEKMIKEGKITPHEIENMYVFFDEHSTATDGKYELSEGLLQEFKYGTFNSDWQRYFPPLFPEMKSLQLSFCNSESQALIRAADIVANRIHYEVTVGRGTVPPIQSLHLTYLP</sequence>
<gene>
    <name evidence="1" type="ORF">AALO17_20200</name>
</gene>
<dbReference type="KEGG" id="fro:AALO17_20200"/>
<keyword evidence="2" id="KW-1185">Reference proteome</keyword>
<organism evidence="1 2">
    <name type="scientific">Faecalibaculum rodentium</name>
    <dbReference type="NCBI Taxonomy" id="1702221"/>
    <lineage>
        <taxon>Bacteria</taxon>
        <taxon>Bacillati</taxon>
        <taxon>Bacillota</taxon>
        <taxon>Erysipelotrichia</taxon>
        <taxon>Erysipelotrichales</taxon>
        <taxon>Erysipelotrichaceae</taxon>
        <taxon>Faecalibaculum</taxon>
    </lineage>
</organism>
<evidence type="ECO:0000313" key="1">
    <source>
        <dbReference type="EMBL" id="AMK55154.1"/>
    </source>
</evidence>
<accession>A0A140DWX7</accession>
<dbReference type="Proteomes" id="UP000069771">
    <property type="component" value="Chromosome"/>
</dbReference>
<dbReference type="EMBL" id="CP011391">
    <property type="protein sequence ID" value="AMK55154.1"/>
    <property type="molecule type" value="Genomic_DNA"/>
</dbReference>
<evidence type="ECO:0008006" key="3">
    <source>
        <dbReference type="Google" id="ProtNLM"/>
    </source>
</evidence>
<proteinExistence type="predicted"/>
<name>A0A140DWX7_9FIRM</name>